<dbReference type="AlphaFoldDB" id="A0A9P7GGU1"/>
<dbReference type="EMBL" id="JABCKV010000003">
    <property type="protein sequence ID" value="KAG5648348.1"/>
    <property type="molecule type" value="Genomic_DNA"/>
</dbReference>
<reference evidence="9" key="1">
    <citation type="submission" date="2020-07" db="EMBL/GenBank/DDBJ databases">
        <authorList>
            <person name="Nieuwenhuis M."/>
            <person name="Van De Peppel L.J.J."/>
        </authorList>
    </citation>
    <scope>NUCLEOTIDE SEQUENCE</scope>
    <source>
        <strain evidence="9">AP01</strain>
        <tissue evidence="9">Mycelium</tissue>
    </source>
</reference>
<organism evidence="9 10">
    <name type="scientific">Asterophora parasitica</name>
    <dbReference type="NCBI Taxonomy" id="117018"/>
    <lineage>
        <taxon>Eukaryota</taxon>
        <taxon>Fungi</taxon>
        <taxon>Dikarya</taxon>
        <taxon>Basidiomycota</taxon>
        <taxon>Agaricomycotina</taxon>
        <taxon>Agaricomycetes</taxon>
        <taxon>Agaricomycetidae</taxon>
        <taxon>Agaricales</taxon>
        <taxon>Tricholomatineae</taxon>
        <taxon>Lyophyllaceae</taxon>
        <taxon>Asterophora</taxon>
    </lineage>
</organism>
<dbReference type="GO" id="GO:0008198">
    <property type="term" value="F:ferrous iron binding"/>
    <property type="evidence" value="ECO:0007669"/>
    <property type="project" value="TreeGrafter"/>
</dbReference>
<dbReference type="InterPro" id="IPR036869">
    <property type="entry name" value="J_dom_sf"/>
</dbReference>
<evidence type="ECO:0000256" key="2">
    <source>
        <dbReference type="ARBA" id="ARBA00006169"/>
    </source>
</evidence>
<evidence type="ECO:0000256" key="1">
    <source>
        <dbReference type="ARBA" id="ARBA00003474"/>
    </source>
</evidence>
<evidence type="ECO:0000256" key="5">
    <source>
        <dbReference type="ARBA" id="ARBA00022833"/>
    </source>
</evidence>
<gene>
    <name evidence="9" type="ORF">DXG03_004920</name>
</gene>
<evidence type="ECO:0000256" key="4">
    <source>
        <dbReference type="ARBA" id="ARBA00022723"/>
    </source>
</evidence>
<dbReference type="PROSITE" id="PS50076">
    <property type="entry name" value="DNAJ_2"/>
    <property type="match status" value="1"/>
</dbReference>
<keyword evidence="5" id="KW-0862">Zinc</keyword>
<dbReference type="PANTHER" id="PTHR45255">
    <property type="entry name" value="DNAJ HOMOLOG SUBFAMILY C MEMBER 24"/>
    <property type="match status" value="1"/>
</dbReference>
<keyword evidence="6" id="KW-0408">Iron</keyword>
<sequence length="218" mass="24089">MLEKFSAPSSAPDLTFFVFHPQTITGIDDVIEPSKLSRAVIEFGIRKCPSIESLLWSLSTLAASEPPDFYELLAVPRGASAADIKIAYHRALLRFHPDKNNQLNAHKSISISLIKEAYTTLSDADNRKQYDSLTHKERSAAAGPRPAQVVSLEEFEEVIDGGGAEDVGVWRYACRCGGTYRIESSDMEKGHHLVGCNSCSEVVWVGYELQSDHESEDD</sequence>
<dbReference type="InterPro" id="IPR001623">
    <property type="entry name" value="DnaJ_domain"/>
</dbReference>
<dbReference type="PRINTS" id="PR00625">
    <property type="entry name" value="JDOMAIN"/>
</dbReference>
<dbReference type="CDD" id="cd06257">
    <property type="entry name" value="DnaJ"/>
    <property type="match status" value="1"/>
</dbReference>
<keyword evidence="10" id="KW-1185">Reference proteome</keyword>
<feature type="domain" description="J" evidence="7">
    <location>
        <begin position="68"/>
        <end position="134"/>
    </location>
</feature>
<dbReference type="GO" id="GO:0001671">
    <property type="term" value="F:ATPase activator activity"/>
    <property type="evidence" value="ECO:0007669"/>
    <property type="project" value="TreeGrafter"/>
</dbReference>
<evidence type="ECO:0000313" key="10">
    <source>
        <dbReference type="Proteomes" id="UP000775547"/>
    </source>
</evidence>
<dbReference type="SMART" id="SM00271">
    <property type="entry name" value="DnaJ"/>
    <property type="match status" value="1"/>
</dbReference>
<dbReference type="Proteomes" id="UP000775547">
    <property type="component" value="Unassembled WGS sequence"/>
</dbReference>
<proteinExistence type="inferred from homology"/>
<keyword evidence="4" id="KW-0479">Metal-binding</keyword>
<dbReference type="PANTHER" id="PTHR45255:SF1">
    <property type="entry name" value="DNAJ HOMOLOG SUBFAMILY C MEMBER 24"/>
    <property type="match status" value="1"/>
</dbReference>
<reference evidence="9" key="2">
    <citation type="submission" date="2021-10" db="EMBL/GenBank/DDBJ databases">
        <title>Phylogenomics reveals ancestral predisposition of the termite-cultivated fungus Termitomyces towards a domesticated lifestyle.</title>
        <authorList>
            <person name="Auxier B."/>
            <person name="Grum-Grzhimaylo A."/>
            <person name="Cardenas M.E."/>
            <person name="Lodge J.D."/>
            <person name="Laessoe T."/>
            <person name="Pedersen O."/>
            <person name="Smith M.E."/>
            <person name="Kuyper T.W."/>
            <person name="Franco-Molano E.A."/>
            <person name="Baroni T.J."/>
            <person name="Aanen D.K."/>
        </authorList>
    </citation>
    <scope>NUCLEOTIDE SEQUENCE</scope>
    <source>
        <strain evidence="9">AP01</strain>
        <tissue evidence="9">Mycelium</tissue>
    </source>
</reference>
<evidence type="ECO:0000256" key="6">
    <source>
        <dbReference type="ARBA" id="ARBA00023004"/>
    </source>
</evidence>
<comment type="similarity">
    <text evidence="2">Belongs to the DPH4 family.</text>
</comment>
<evidence type="ECO:0000256" key="3">
    <source>
        <dbReference type="ARBA" id="ARBA00021797"/>
    </source>
</evidence>
<dbReference type="Gene3D" id="1.10.287.110">
    <property type="entry name" value="DnaJ domain"/>
    <property type="match status" value="1"/>
</dbReference>
<evidence type="ECO:0000259" key="7">
    <source>
        <dbReference type="PROSITE" id="PS50076"/>
    </source>
</evidence>
<accession>A0A9P7GGU1</accession>
<name>A0A9P7GGU1_9AGAR</name>
<dbReference type="InterPro" id="IPR036671">
    <property type="entry name" value="DPH_MB_sf"/>
</dbReference>
<evidence type="ECO:0000313" key="9">
    <source>
        <dbReference type="EMBL" id="KAG5648348.1"/>
    </source>
</evidence>
<dbReference type="OrthoDB" id="445556at2759"/>
<dbReference type="Gene3D" id="3.10.660.10">
    <property type="entry name" value="DPH Zinc finger"/>
    <property type="match status" value="1"/>
</dbReference>
<dbReference type="Pfam" id="PF05207">
    <property type="entry name" value="Zn_ribbon_CSL"/>
    <property type="match status" value="1"/>
</dbReference>
<dbReference type="PROSITE" id="PS51074">
    <property type="entry name" value="DPH_MB"/>
    <property type="match status" value="1"/>
</dbReference>
<comment type="function">
    <text evidence="1">Required for the first step of diphthamide biosynthesis, the transfer of 3-amino-3-carboxypropyl from S-adenosyl-L-methionine to a histidine residue. Diphthamide is a post-translational modification of histidine which occurs in elongation factor 2.</text>
</comment>
<feature type="domain" description="DPH-type MB" evidence="8">
    <location>
        <begin position="146"/>
        <end position="208"/>
    </location>
</feature>
<dbReference type="SUPFAM" id="SSF144217">
    <property type="entry name" value="CSL zinc finger"/>
    <property type="match status" value="1"/>
</dbReference>
<protein>
    <recommendedName>
        <fullName evidence="3">Diphthamide biosynthesis protein 4</fullName>
    </recommendedName>
</protein>
<dbReference type="SUPFAM" id="SSF46565">
    <property type="entry name" value="Chaperone J-domain"/>
    <property type="match status" value="1"/>
</dbReference>
<evidence type="ECO:0000259" key="8">
    <source>
        <dbReference type="PROSITE" id="PS51074"/>
    </source>
</evidence>
<dbReference type="InterPro" id="IPR007872">
    <property type="entry name" value="DPH_MB_dom"/>
</dbReference>
<comment type="caution">
    <text evidence="9">The sequence shown here is derived from an EMBL/GenBank/DDBJ whole genome shotgun (WGS) entry which is preliminary data.</text>
</comment>
<dbReference type="Pfam" id="PF00226">
    <property type="entry name" value="DnaJ"/>
    <property type="match status" value="1"/>
</dbReference>